<dbReference type="GO" id="GO:0005047">
    <property type="term" value="F:signal recognition particle binding"/>
    <property type="evidence" value="ECO:0007669"/>
    <property type="project" value="TreeGrafter"/>
</dbReference>
<dbReference type="Proteomes" id="UP000469346">
    <property type="component" value="Unassembled WGS sequence"/>
</dbReference>
<dbReference type="PANTHER" id="PTHR43134:SF3">
    <property type="entry name" value="FLAGELLAR BIOSYNTHESIS PROTEIN FLHF"/>
    <property type="match status" value="1"/>
</dbReference>
<keyword evidence="8" id="KW-0653">Protein transport</keyword>
<sequence length="405" mass="44392">MKIKRFQAETAQGALEEVRRAFGPEAVILDTRRRQKTDAVTGRVRRFVEVVAAVDFDVEPRPERPRPERNRQAAWEAPAAPDGGSSGAPWAAIAAELHELRALVKELAGARPAEAAADPRAAKALAHLERSAPLLAIHQVLTDLGVPAGLHRRLAAEVLNGLAPGRPVTREAVLDRLHDYIGRVASVAPRAERAAGPCRWVFVGPTGVGKTTTLAKIAARLALQAHRRGVLVSLDTYRLGGVEQLRRYAALMEIPMEVAHGAGDLRSVMDRHADKDFVLVDTTGRSPRDPRHRGEMAEIFGSVPSLQAQVVLSATTKEEDLRSVIDIYRPYPVSGWILSKLDETRSYGSLCTPVLEYRLPISYLATGQRVPEDLRSASRRNLARLLLRWRGGSDPQRRAGVKEIA</sequence>
<comment type="subcellular location">
    <subcellularLocation>
        <location evidence="1">Cell membrane</location>
        <topology evidence="1">Peripheral membrane protein</topology>
        <orientation evidence="1">Cytoplasmic side</orientation>
    </subcellularLocation>
</comment>
<dbReference type="InterPro" id="IPR047040">
    <property type="entry name" value="FlhF__GTPase_dom"/>
</dbReference>
<dbReference type="SUPFAM" id="SSF52540">
    <property type="entry name" value="P-loop containing nucleoside triphosphate hydrolases"/>
    <property type="match status" value="1"/>
</dbReference>
<dbReference type="InterPro" id="IPR003593">
    <property type="entry name" value="AAA+_ATPase"/>
</dbReference>
<evidence type="ECO:0000256" key="14">
    <source>
        <dbReference type="SAM" id="MobiDB-lite"/>
    </source>
</evidence>
<evidence type="ECO:0000256" key="7">
    <source>
        <dbReference type="ARBA" id="ARBA00022795"/>
    </source>
</evidence>
<evidence type="ECO:0000256" key="11">
    <source>
        <dbReference type="ARBA" id="ARBA00023225"/>
    </source>
</evidence>
<comment type="function">
    <text evidence="12">Necessary for flagellar biosynthesis. May be involved in translocation of the flagellum.</text>
</comment>
<dbReference type="SMART" id="SM00962">
    <property type="entry name" value="SRP54"/>
    <property type="match status" value="1"/>
</dbReference>
<dbReference type="GO" id="GO:0005886">
    <property type="term" value="C:plasma membrane"/>
    <property type="evidence" value="ECO:0007669"/>
    <property type="project" value="UniProtKB-SubCell"/>
</dbReference>
<dbReference type="GO" id="GO:0006614">
    <property type="term" value="P:SRP-dependent cotranslational protein targeting to membrane"/>
    <property type="evidence" value="ECO:0007669"/>
    <property type="project" value="UniProtKB-UniRule"/>
</dbReference>
<dbReference type="GO" id="GO:0005525">
    <property type="term" value="F:GTP binding"/>
    <property type="evidence" value="ECO:0007669"/>
    <property type="project" value="UniProtKB-UniRule"/>
</dbReference>
<evidence type="ECO:0000256" key="6">
    <source>
        <dbReference type="ARBA" id="ARBA00022741"/>
    </source>
</evidence>
<keyword evidence="17" id="KW-0282">Flagellum</keyword>
<keyword evidence="17" id="KW-0969">Cilium</keyword>
<dbReference type="PANTHER" id="PTHR43134">
    <property type="entry name" value="SIGNAL RECOGNITION PARTICLE RECEPTOR SUBUNIT ALPHA"/>
    <property type="match status" value="1"/>
</dbReference>
<dbReference type="Gene3D" id="1.20.120.1380">
    <property type="entry name" value="Flagellar FlhF biosynthesis protein, N domain"/>
    <property type="match status" value="1"/>
</dbReference>
<dbReference type="InterPro" id="IPR000897">
    <property type="entry name" value="SRP54_GTPase_dom"/>
</dbReference>
<dbReference type="AlphaFoldDB" id="A0A6N9TTD6"/>
<evidence type="ECO:0000256" key="1">
    <source>
        <dbReference type="ARBA" id="ARBA00004413"/>
    </source>
</evidence>
<feature type="region of interest" description="Disordered" evidence="14">
    <location>
        <begin position="60"/>
        <end position="88"/>
    </location>
</feature>
<dbReference type="NCBIfam" id="TIGR03499">
    <property type="entry name" value="FlhF"/>
    <property type="match status" value="1"/>
</dbReference>
<dbReference type="Pfam" id="PF00448">
    <property type="entry name" value="SRP54"/>
    <property type="match status" value="1"/>
</dbReference>
<reference evidence="17 18" key="1">
    <citation type="submission" date="2020-02" db="EMBL/GenBank/DDBJ databases">
        <title>Comparative genomics of sulfur disproportionating microorganisms.</title>
        <authorList>
            <person name="Ward L.M."/>
            <person name="Bertran E."/>
            <person name="Johnston D.T."/>
        </authorList>
    </citation>
    <scope>NUCLEOTIDE SEQUENCE [LARGE SCALE GENOMIC DNA]</scope>
    <source>
        <strain evidence="17 18">DSM 100025</strain>
    </source>
</reference>
<evidence type="ECO:0000256" key="10">
    <source>
        <dbReference type="ARBA" id="ARBA00023136"/>
    </source>
</evidence>
<keyword evidence="10" id="KW-0472">Membrane</keyword>
<keyword evidence="7" id="KW-1005">Bacterial flagellum biogenesis</keyword>
<keyword evidence="6" id="KW-0547">Nucleotide-binding</keyword>
<evidence type="ECO:0000256" key="4">
    <source>
        <dbReference type="ARBA" id="ARBA00022448"/>
    </source>
</evidence>
<proteinExistence type="inferred from homology"/>
<keyword evidence="9" id="KW-0342">GTP-binding</keyword>
<feature type="compositionally biased region" description="Low complexity" evidence="14">
    <location>
        <begin position="77"/>
        <end position="88"/>
    </location>
</feature>
<dbReference type="GO" id="GO:0003924">
    <property type="term" value="F:GTPase activity"/>
    <property type="evidence" value="ECO:0007669"/>
    <property type="project" value="UniProtKB-UniRule"/>
</dbReference>
<keyword evidence="4" id="KW-0813">Transport</keyword>
<evidence type="ECO:0000256" key="12">
    <source>
        <dbReference type="ARBA" id="ARBA00025337"/>
    </source>
</evidence>
<evidence type="ECO:0000313" key="18">
    <source>
        <dbReference type="Proteomes" id="UP000469346"/>
    </source>
</evidence>
<organism evidence="17 18">
    <name type="scientific">Dissulfurirhabdus thermomarina</name>
    <dbReference type="NCBI Taxonomy" id="1765737"/>
    <lineage>
        <taxon>Bacteria</taxon>
        <taxon>Deltaproteobacteria</taxon>
        <taxon>Dissulfurirhabdaceae</taxon>
        <taxon>Dissulfurirhabdus</taxon>
    </lineage>
</organism>
<accession>A0A6N9TTD6</accession>
<dbReference type="GO" id="GO:0044781">
    <property type="term" value="P:bacterial-type flagellum organization"/>
    <property type="evidence" value="ECO:0007669"/>
    <property type="project" value="UniProtKB-UniRule"/>
</dbReference>
<evidence type="ECO:0000256" key="9">
    <source>
        <dbReference type="ARBA" id="ARBA00023134"/>
    </source>
</evidence>
<dbReference type="InterPro" id="IPR027417">
    <property type="entry name" value="P-loop_NTPase"/>
</dbReference>
<evidence type="ECO:0000256" key="13">
    <source>
        <dbReference type="NCBIfam" id="TIGR03499"/>
    </source>
</evidence>
<comment type="caution">
    <text evidence="17">The sequence shown here is derived from an EMBL/GenBank/DDBJ whole genome shotgun (WGS) entry which is preliminary data.</text>
</comment>
<evidence type="ECO:0000256" key="3">
    <source>
        <dbReference type="ARBA" id="ARBA00014919"/>
    </source>
</evidence>
<evidence type="ECO:0000256" key="8">
    <source>
        <dbReference type="ARBA" id="ARBA00022927"/>
    </source>
</evidence>
<dbReference type="RefSeq" id="WP_163298841.1">
    <property type="nucleotide sequence ID" value="NZ_JAAGRR010000078.1"/>
</dbReference>
<feature type="compositionally biased region" description="Basic and acidic residues" evidence="14">
    <location>
        <begin position="60"/>
        <end position="71"/>
    </location>
</feature>
<evidence type="ECO:0000259" key="15">
    <source>
        <dbReference type="SMART" id="SM00382"/>
    </source>
</evidence>
<keyword evidence="11" id="KW-1006">Bacterial flagellum protein export</keyword>
<dbReference type="InterPro" id="IPR020006">
    <property type="entry name" value="FlhF"/>
</dbReference>
<keyword evidence="17" id="KW-0966">Cell projection</keyword>
<evidence type="ECO:0000259" key="16">
    <source>
        <dbReference type="SMART" id="SM00962"/>
    </source>
</evidence>
<keyword evidence="18" id="KW-1185">Reference proteome</keyword>
<dbReference type="Gene3D" id="3.40.50.300">
    <property type="entry name" value="P-loop containing nucleotide triphosphate hydrolases"/>
    <property type="match status" value="1"/>
</dbReference>
<dbReference type="SMART" id="SM00382">
    <property type="entry name" value="AAA"/>
    <property type="match status" value="1"/>
</dbReference>
<evidence type="ECO:0000313" key="17">
    <source>
        <dbReference type="EMBL" id="NDY42707.1"/>
    </source>
</evidence>
<dbReference type="FunFam" id="3.40.50.300:FF:000695">
    <property type="entry name" value="Flagellar biosynthesis regulator FlhF"/>
    <property type="match status" value="1"/>
</dbReference>
<dbReference type="GO" id="GO:0015031">
    <property type="term" value="P:protein transport"/>
    <property type="evidence" value="ECO:0007669"/>
    <property type="project" value="UniProtKB-KW"/>
</dbReference>
<name>A0A6N9TTD6_DISTH</name>
<dbReference type="CDD" id="cd17873">
    <property type="entry name" value="FlhF"/>
    <property type="match status" value="1"/>
</dbReference>
<gene>
    <name evidence="17" type="primary">flhF</name>
    <name evidence="17" type="ORF">G3N55_07620</name>
</gene>
<feature type="domain" description="SRP54-type proteins GTP-binding" evidence="16">
    <location>
        <begin position="197"/>
        <end position="388"/>
    </location>
</feature>
<protein>
    <recommendedName>
        <fullName evidence="3 13">Flagellar biosynthesis protein FlhF</fullName>
    </recommendedName>
</protein>
<keyword evidence="5" id="KW-1003">Cell membrane</keyword>
<evidence type="ECO:0000256" key="2">
    <source>
        <dbReference type="ARBA" id="ARBA00008531"/>
    </source>
</evidence>
<comment type="similarity">
    <text evidence="2">Belongs to the GTP-binding SRP family.</text>
</comment>
<feature type="domain" description="AAA+ ATPase" evidence="15">
    <location>
        <begin position="196"/>
        <end position="335"/>
    </location>
</feature>
<evidence type="ECO:0000256" key="5">
    <source>
        <dbReference type="ARBA" id="ARBA00022475"/>
    </source>
</evidence>
<dbReference type="EMBL" id="JAAGRR010000078">
    <property type="protein sequence ID" value="NDY42707.1"/>
    <property type="molecule type" value="Genomic_DNA"/>
</dbReference>